<evidence type="ECO:0000313" key="4">
    <source>
        <dbReference type="EMBL" id="SPQ00834.1"/>
    </source>
</evidence>
<evidence type="ECO:0000256" key="3">
    <source>
        <dbReference type="RuleBase" id="RU004046"/>
    </source>
</evidence>
<name>A0A2U3QHD3_9BACT</name>
<accession>A0A2U3QHD3</accession>
<dbReference type="GO" id="GO:0006096">
    <property type="term" value="P:glycolytic process"/>
    <property type="evidence" value="ECO:0007669"/>
    <property type="project" value="InterPro"/>
</dbReference>
<comment type="similarity">
    <text evidence="3">Belongs to the bacterial glucokinase family.</text>
</comment>
<evidence type="ECO:0000313" key="5">
    <source>
        <dbReference type="Proteomes" id="UP000245125"/>
    </source>
</evidence>
<evidence type="ECO:0000256" key="2">
    <source>
        <dbReference type="ARBA" id="ARBA00022777"/>
    </source>
</evidence>
<keyword evidence="1 4" id="KW-0808">Transferase</keyword>
<keyword evidence="5" id="KW-1185">Reference proteome</keyword>
<protein>
    <submittedName>
        <fullName evidence="4">Glucokinase</fullName>
        <ecNumber evidence="4">2.7.1.2</ecNumber>
    </submittedName>
</protein>
<organism evidence="4 5">
    <name type="scientific">Candidatus Sulfobium mesophilum</name>
    <dbReference type="NCBI Taxonomy" id="2016548"/>
    <lineage>
        <taxon>Bacteria</taxon>
        <taxon>Pseudomonadati</taxon>
        <taxon>Nitrospirota</taxon>
        <taxon>Nitrospiria</taxon>
        <taxon>Nitrospirales</taxon>
        <taxon>Nitrospiraceae</taxon>
        <taxon>Candidatus Sulfobium</taxon>
    </lineage>
</organism>
<evidence type="ECO:0000256" key="1">
    <source>
        <dbReference type="ARBA" id="ARBA00022679"/>
    </source>
</evidence>
<proteinExistence type="inferred from homology"/>
<dbReference type="PANTHER" id="PTHR47363:SF1">
    <property type="entry name" value="GLUCOKINASE"/>
    <property type="match status" value="1"/>
</dbReference>
<dbReference type="OrthoDB" id="9800595at2"/>
<dbReference type="InterPro" id="IPR003836">
    <property type="entry name" value="Glucokinase"/>
</dbReference>
<dbReference type="EC" id="2.7.1.2" evidence="4"/>
<dbReference type="Proteomes" id="UP000245125">
    <property type="component" value="Unassembled WGS sequence"/>
</dbReference>
<dbReference type="Gene3D" id="3.30.420.40">
    <property type="match status" value="1"/>
</dbReference>
<dbReference type="PANTHER" id="PTHR47363">
    <property type="entry name" value="GLUCOKINASE"/>
    <property type="match status" value="1"/>
</dbReference>
<dbReference type="GO" id="GO:0005536">
    <property type="term" value="F:D-glucose binding"/>
    <property type="evidence" value="ECO:0007669"/>
    <property type="project" value="InterPro"/>
</dbReference>
<gene>
    <name evidence="4" type="ORF">NBG4_340025</name>
</gene>
<dbReference type="Pfam" id="PF02685">
    <property type="entry name" value="Glucokinase"/>
    <property type="match status" value="1"/>
</dbReference>
<reference evidence="5" key="1">
    <citation type="submission" date="2018-03" db="EMBL/GenBank/DDBJ databases">
        <authorList>
            <person name="Zecchin S."/>
        </authorList>
    </citation>
    <scope>NUCLEOTIDE SEQUENCE [LARGE SCALE GENOMIC DNA]</scope>
</reference>
<dbReference type="InterPro" id="IPR043129">
    <property type="entry name" value="ATPase_NBD"/>
</dbReference>
<keyword evidence="2 4" id="KW-0418">Kinase</keyword>
<dbReference type="EMBL" id="OUUY01000080">
    <property type="protein sequence ID" value="SPQ00834.1"/>
    <property type="molecule type" value="Genomic_DNA"/>
</dbReference>
<dbReference type="Gene3D" id="3.40.367.20">
    <property type="match status" value="1"/>
</dbReference>
<sequence>MKNILAADIGGTHSRFAHFSEDEDVLSLHEIKWLNTQDAASFSHLIENLRATGMSLMPEDADIVVIAIAGPVERSVRSSPPFIQWNIDLSSAGRDYGFRRYALINDFIAQAFACLTQVGREAERVLPGMPVNGAAKAVIGAGTALGHASLVPDGKGGYIAAPSEAGHANFPFVSEQEYEFQEFLLKERGESFITGNTVVSGQGLSYIHRFLTGEKLDPSSVSEKFSQHPETLYWAARFYGRACRNFALQVLALGGLYIAGGVAAKTPELVYHKAFEAEFRSSDTLRALLEKIPVYLIKDENSGLWGAAACGVKELKNNRQ</sequence>
<dbReference type="GO" id="GO:0004340">
    <property type="term" value="F:glucokinase activity"/>
    <property type="evidence" value="ECO:0007669"/>
    <property type="project" value="UniProtKB-EC"/>
</dbReference>
<dbReference type="SUPFAM" id="SSF53067">
    <property type="entry name" value="Actin-like ATPase domain"/>
    <property type="match status" value="1"/>
</dbReference>
<dbReference type="AlphaFoldDB" id="A0A2U3QHD3"/>
<dbReference type="CDD" id="cd24008">
    <property type="entry name" value="ASKHA_NBD_GLK"/>
    <property type="match status" value="1"/>
</dbReference>
<dbReference type="GO" id="GO:0005524">
    <property type="term" value="F:ATP binding"/>
    <property type="evidence" value="ECO:0007669"/>
    <property type="project" value="InterPro"/>
</dbReference>